<evidence type="ECO:0000313" key="2">
    <source>
        <dbReference type="Proteomes" id="UP000634136"/>
    </source>
</evidence>
<reference evidence="1" key="1">
    <citation type="submission" date="2020-09" db="EMBL/GenBank/DDBJ databases">
        <title>Genome-Enabled Discovery of Anthraquinone Biosynthesis in Senna tora.</title>
        <authorList>
            <person name="Kang S.-H."/>
            <person name="Pandey R.P."/>
            <person name="Lee C.-M."/>
            <person name="Sim J.-S."/>
            <person name="Jeong J.-T."/>
            <person name="Choi B.-S."/>
            <person name="Jung M."/>
            <person name="Ginzburg D."/>
            <person name="Zhao K."/>
            <person name="Won S.Y."/>
            <person name="Oh T.-J."/>
            <person name="Yu Y."/>
            <person name="Kim N.-H."/>
            <person name="Lee O.R."/>
            <person name="Lee T.-H."/>
            <person name="Bashyal P."/>
            <person name="Kim T.-S."/>
            <person name="Lee W.-H."/>
            <person name="Kawkins C."/>
            <person name="Kim C.-K."/>
            <person name="Kim J.S."/>
            <person name="Ahn B.O."/>
            <person name="Rhee S.Y."/>
            <person name="Sohng J.K."/>
        </authorList>
    </citation>
    <scope>NUCLEOTIDE SEQUENCE</scope>
    <source>
        <tissue evidence="1">Leaf</tissue>
    </source>
</reference>
<dbReference type="AlphaFoldDB" id="A0A835CBC3"/>
<protein>
    <submittedName>
        <fullName evidence="1">Uncharacterized protein</fullName>
    </submittedName>
</protein>
<dbReference type="EMBL" id="JAAIUW010000004">
    <property type="protein sequence ID" value="KAF7835410.1"/>
    <property type="molecule type" value="Genomic_DNA"/>
</dbReference>
<name>A0A835CBC3_9FABA</name>
<comment type="caution">
    <text evidence="1">The sequence shown here is derived from an EMBL/GenBank/DDBJ whole genome shotgun (WGS) entry which is preliminary data.</text>
</comment>
<gene>
    <name evidence="1" type="ORF">G2W53_010269</name>
</gene>
<proteinExistence type="predicted"/>
<organism evidence="1 2">
    <name type="scientific">Senna tora</name>
    <dbReference type="NCBI Taxonomy" id="362788"/>
    <lineage>
        <taxon>Eukaryota</taxon>
        <taxon>Viridiplantae</taxon>
        <taxon>Streptophyta</taxon>
        <taxon>Embryophyta</taxon>
        <taxon>Tracheophyta</taxon>
        <taxon>Spermatophyta</taxon>
        <taxon>Magnoliopsida</taxon>
        <taxon>eudicotyledons</taxon>
        <taxon>Gunneridae</taxon>
        <taxon>Pentapetalae</taxon>
        <taxon>rosids</taxon>
        <taxon>fabids</taxon>
        <taxon>Fabales</taxon>
        <taxon>Fabaceae</taxon>
        <taxon>Caesalpinioideae</taxon>
        <taxon>Cassia clade</taxon>
        <taxon>Senna</taxon>
    </lineage>
</organism>
<dbReference type="Proteomes" id="UP000634136">
    <property type="component" value="Unassembled WGS sequence"/>
</dbReference>
<accession>A0A835CBC3</accession>
<sequence>MKSWASLCASGGDLRNTLCDSRMRDVLWDSRTRSRKALVQLTIVTERRICYQNCKVHDWLYTDDEDVNTTYV</sequence>
<evidence type="ECO:0000313" key="1">
    <source>
        <dbReference type="EMBL" id="KAF7835410.1"/>
    </source>
</evidence>
<keyword evidence="2" id="KW-1185">Reference proteome</keyword>